<protein>
    <submittedName>
        <fullName evidence="3">DUF4111 domain-containing protein</fullName>
    </submittedName>
</protein>
<organism evidence="3 4">
    <name type="scientific">Candidatus Eisenbergiella merdigallinarum</name>
    <dbReference type="NCBI Taxonomy" id="2838552"/>
    <lineage>
        <taxon>Bacteria</taxon>
        <taxon>Bacillati</taxon>
        <taxon>Bacillota</taxon>
        <taxon>Clostridia</taxon>
        <taxon>Lachnospirales</taxon>
        <taxon>Lachnospiraceae</taxon>
        <taxon>Eisenbergiella</taxon>
    </lineage>
</organism>
<proteinExistence type="predicted"/>
<comment type="caution">
    <text evidence="3">The sequence shown here is derived from an EMBL/GenBank/DDBJ whole genome shotgun (WGS) entry which is preliminary data.</text>
</comment>
<reference evidence="3" key="1">
    <citation type="journal article" date="2021" name="PeerJ">
        <title>Extensive microbial diversity within the chicken gut microbiome revealed by metagenomics and culture.</title>
        <authorList>
            <person name="Gilroy R."/>
            <person name="Ravi A."/>
            <person name="Getino M."/>
            <person name="Pursley I."/>
            <person name="Horton D.L."/>
            <person name="Alikhan N.F."/>
            <person name="Baker D."/>
            <person name="Gharbi K."/>
            <person name="Hall N."/>
            <person name="Watson M."/>
            <person name="Adriaenssens E.M."/>
            <person name="Foster-Nyarko E."/>
            <person name="Jarju S."/>
            <person name="Secka A."/>
            <person name="Antonio M."/>
            <person name="Oren A."/>
            <person name="Chaudhuri R.R."/>
            <person name="La Ragione R."/>
            <person name="Hildebrand F."/>
            <person name="Pallen M.J."/>
        </authorList>
    </citation>
    <scope>NUCLEOTIDE SEQUENCE</scope>
    <source>
        <strain evidence="3">USAMLcec3-2134</strain>
    </source>
</reference>
<gene>
    <name evidence="3" type="ORF">H9763_06270</name>
</gene>
<accession>A0A9D2MQX7</accession>
<evidence type="ECO:0000256" key="1">
    <source>
        <dbReference type="ARBA" id="ARBA00022679"/>
    </source>
</evidence>
<dbReference type="GO" id="GO:0016740">
    <property type="term" value="F:transferase activity"/>
    <property type="evidence" value="ECO:0007669"/>
    <property type="project" value="UniProtKB-KW"/>
</dbReference>
<dbReference type="Proteomes" id="UP000886883">
    <property type="component" value="Unassembled WGS sequence"/>
</dbReference>
<feature type="domain" description="Adenylyltransferase AadA C-terminal" evidence="2">
    <location>
        <begin position="162"/>
        <end position="262"/>
    </location>
</feature>
<reference evidence="3" key="2">
    <citation type="submission" date="2021-04" db="EMBL/GenBank/DDBJ databases">
        <authorList>
            <person name="Gilroy R."/>
        </authorList>
    </citation>
    <scope>NUCLEOTIDE SEQUENCE</scope>
    <source>
        <strain evidence="3">USAMLcec3-2134</strain>
    </source>
</reference>
<dbReference type="EMBL" id="DWXE01000022">
    <property type="protein sequence ID" value="HJB91059.1"/>
    <property type="molecule type" value="Genomic_DNA"/>
</dbReference>
<name>A0A9D2MQX7_9FIRM</name>
<evidence type="ECO:0000313" key="3">
    <source>
        <dbReference type="EMBL" id="HJB91059.1"/>
    </source>
</evidence>
<evidence type="ECO:0000313" key="4">
    <source>
        <dbReference type="Proteomes" id="UP000886883"/>
    </source>
</evidence>
<keyword evidence="1" id="KW-0808">Transferase</keyword>
<dbReference type="Pfam" id="PF13427">
    <property type="entry name" value="AadA_C"/>
    <property type="match status" value="1"/>
</dbReference>
<dbReference type="AlphaFoldDB" id="A0A9D2MQX7"/>
<evidence type="ECO:0000259" key="2">
    <source>
        <dbReference type="Pfam" id="PF13427"/>
    </source>
</evidence>
<sequence length="278" mass="31190">MERKEIRGPFGWENCDERIKGFIDGFLELLLDRLKGSLTGLYLHGSLAMGCFYYPKSDLDLIGVASRRLSEGEAKGLNREIAAYAGKAPGEGGLEFSLVRGEAALHPAAQPEYLVHYSGFWRERILRDEVDYRGPLFDGDLPAHFWTVRQRGVRLYGAPVEEVFGEVRFSDLKASLEEDFRWILNGKLFSDPCYGILNICRLLQLFSGEETGCHSKEEGGLWALSHLPKEHREPVRKALECYRTGSCGAGWDRAELEGFAAFAAGHPALAFFRAVCYT</sequence>
<dbReference type="InterPro" id="IPR025184">
    <property type="entry name" value="AadA_C"/>
</dbReference>